<comment type="caution">
    <text evidence="1">The sequence shown here is derived from an EMBL/GenBank/DDBJ whole genome shotgun (WGS) entry which is preliminary data.</text>
</comment>
<dbReference type="EMBL" id="LGRB01000004">
    <property type="protein sequence ID" value="OCT54315.1"/>
    <property type="molecule type" value="Genomic_DNA"/>
</dbReference>
<reference evidence="2" key="1">
    <citation type="submission" date="2015-07" db="EMBL/GenBank/DDBJ databases">
        <authorList>
            <person name="Teixeira M.M."/>
            <person name="Souza R.C."/>
            <person name="Almeida L.G."/>
            <person name="Vicente V.A."/>
            <person name="de Hoog S."/>
            <person name="Bocca A.L."/>
            <person name="de Almeida S.R."/>
            <person name="Vasconcelos A.T."/>
            <person name="Felipe M.S."/>
        </authorList>
    </citation>
    <scope>NUCLEOTIDE SEQUENCE [LARGE SCALE GENOMIC DNA]</scope>
    <source>
        <strain evidence="2">KSF</strain>
    </source>
</reference>
<evidence type="ECO:0000313" key="2">
    <source>
        <dbReference type="Proteomes" id="UP000094526"/>
    </source>
</evidence>
<dbReference type="VEuPathDB" id="FungiDB:G647_01593"/>
<gene>
    <name evidence="1" type="ORF">CLCR_00982</name>
</gene>
<dbReference type="AlphaFoldDB" id="A0A1C1D0S6"/>
<proteinExistence type="predicted"/>
<dbReference type="STRING" id="86049.A0A1C1D0S6"/>
<accession>A0A1C1D0S6</accession>
<protein>
    <submittedName>
        <fullName evidence="1">Uncharacterized protein</fullName>
    </submittedName>
</protein>
<organism evidence="1 2">
    <name type="scientific">Cladophialophora carrionii</name>
    <dbReference type="NCBI Taxonomy" id="86049"/>
    <lineage>
        <taxon>Eukaryota</taxon>
        <taxon>Fungi</taxon>
        <taxon>Dikarya</taxon>
        <taxon>Ascomycota</taxon>
        <taxon>Pezizomycotina</taxon>
        <taxon>Eurotiomycetes</taxon>
        <taxon>Chaetothyriomycetidae</taxon>
        <taxon>Chaetothyriales</taxon>
        <taxon>Herpotrichiellaceae</taxon>
        <taxon>Cladophialophora</taxon>
    </lineage>
</organism>
<dbReference type="Proteomes" id="UP000094526">
    <property type="component" value="Unassembled WGS sequence"/>
</dbReference>
<keyword evidence="2" id="KW-1185">Reference proteome</keyword>
<name>A0A1C1D0S6_9EURO</name>
<sequence>MSASRAIGGSSRLLSTVVRSQSSVAARQWICRRCASTAVLQNLSAGHRSQAVQWPLDRRWQQRRGAAAAAAAMLEEAQDDPDSLSQETIIHNLSPEEAHRLSKVRNIGIAVSRSLQFYAPERFLIAAGAY</sequence>
<evidence type="ECO:0000313" key="1">
    <source>
        <dbReference type="EMBL" id="OCT54315.1"/>
    </source>
</evidence>
<dbReference type="VEuPathDB" id="FungiDB:CLCR_00982"/>
<dbReference type="OrthoDB" id="5429174at2759"/>